<gene>
    <name evidence="7" type="ORF">MJB10_17450</name>
</gene>
<dbReference type="SUPFAM" id="SSF46689">
    <property type="entry name" value="Homeodomain-like"/>
    <property type="match status" value="2"/>
</dbReference>
<dbReference type="SUPFAM" id="SSF52172">
    <property type="entry name" value="CheY-like"/>
    <property type="match status" value="1"/>
</dbReference>
<dbReference type="InterPro" id="IPR018062">
    <property type="entry name" value="HTH_AraC-typ_CS"/>
</dbReference>
<dbReference type="CDD" id="cd17536">
    <property type="entry name" value="REC_YesN-like"/>
    <property type="match status" value="1"/>
</dbReference>
<dbReference type="SMART" id="SM00448">
    <property type="entry name" value="REC"/>
    <property type="match status" value="1"/>
</dbReference>
<dbReference type="Gene3D" id="3.40.50.2300">
    <property type="match status" value="1"/>
</dbReference>
<sequence length="533" mass="60892">MLQVLLVDDEKLTREGLLERVPWQELGIGKVVEADDGKNAIERCKNFTPDIILTDVRMPRMDGVEMSFELMRRFPESKLIFMSGYSDKEYLRSAIELKALSYIDKPINFQEMLKTLKLAVTQCQEERRSKVAQTQLAHRLQAALPLIRAEAALGMAGTGTLEQTAQLLVEAGLLGFMEGATYLCAFMSLYPRSVSDYRLPPLSKSACIFMIEKVCSEFHYEALAAFHDHDTVVVHLRVPNPDPALLEEPYLRSLSQALFSALSAEYEAFLSFGHSVPTWTLLPSSAKAGQEGLSYSFYRGRKRCVFPTTSIRPRLEEAMAEGWIREFEDLMTDSAPDPLSRFLQHTTWYCREHEFLPVDEVKRVYARLASKLLIYARKQGIGLQPYPNEETALWESLVLCESLEDSHRMLEAVIEQWRTNQRMSEPVDIIQQARRYIDAHYRDEDLSLPQISSFVFLAPAYLSSIFKQKTGRTLTQYISEVRIEHAIVMLRSTDKSIAEIAEAVGLKDANYFSRVFRKQTGQPPSAFRKRLVP</sequence>
<evidence type="ECO:0000256" key="3">
    <source>
        <dbReference type="ARBA" id="ARBA00023163"/>
    </source>
</evidence>
<name>A0AA96LLN7_9BACL</name>
<accession>A0AA96LLN7</accession>
<dbReference type="PANTHER" id="PTHR43280">
    <property type="entry name" value="ARAC-FAMILY TRANSCRIPTIONAL REGULATOR"/>
    <property type="match status" value="1"/>
</dbReference>
<evidence type="ECO:0000313" key="7">
    <source>
        <dbReference type="EMBL" id="WNR42896.1"/>
    </source>
</evidence>
<feature type="domain" description="HTH araC/xylS-type" evidence="5">
    <location>
        <begin position="431"/>
        <end position="530"/>
    </location>
</feature>
<keyword evidence="3" id="KW-0804">Transcription</keyword>
<dbReference type="PANTHER" id="PTHR43280:SF28">
    <property type="entry name" value="HTH-TYPE TRANSCRIPTIONAL ACTIVATOR RHAS"/>
    <property type="match status" value="1"/>
</dbReference>
<dbReference type="PRINTS" id="PR00032">
    <property type="entry name" value="HTHARAC"/>
</dbReference>
<dbReference type="Proteomes" id="UP001304650">
    <property type="component" value="Chromosome"/>
</dbReference>
<dbReference type="Pfam" id="PF12833">
    <property type="entry name" value="HTH_18"/>
    <property type="match status" value="1"/>
</dbReference>
<dbReference type="InterPro" id="IPR001789">
    <property type="entry name" value="Sig_transdc_resp-reg_receiver"/>
</dbReference>
<dbReference type="GO" id="GO:0000160">
    <property type="term" value="P:phosphorelay signal transduction system"/>
    <property type="evidence" value="ECO:0007669"/>
    <property type="project" value="InterPro"/>
</dbReference>
<evidence type="ECO:0000256" key="1">
    <source>
        <dbReference type="ARBA" id="ARBA00023015"/>
    </source>
</evidence>
<evidence type="ECO:0000313" key="8">
    <source>
        <dbReference type="Proteomes" id="UP001304650"/>
    </source>
</evidence>
<dbReference type="PROSITE" id="PS00041">
    <property type="entry name" value="HTH_ARAC_FAMILY_1"/>
    <property type="match status" value="1"/>
</dbReference>
<dbReference type="GO" id="GO:0043565">
    <property type="term" value="F:sequence-specific DNA binding"/>
    <property type="evidence" value="ECO:0007669"/>
    <property type="project" value="InterPro"/>
</dbReference>
<dbReference type="InterPro" id="IPR011006">
    <property type="entry name" value="CheY-like_superfamily"/>
</dbReference>
<feature type="modified residue" description="4-aspartylphosphate" evidence="4">
    <location>
        <position position="55"/>
    </location>
</feature>
<dbReference type="GO" id="GO:0003700">
    <property type="term" value="F:DNA-binding transcription factor activity"/>
    <property type="evidence" value="ECO:0007669"/>
    <property type="project" value="InterPro"/>
</dbReference>
<evidence type="ECO:0000259" key="6">
    <source>
        <dbReference type="PROSITE" id="PS50110"/>
    </source>
</evidence>
<protein>
    <submittedName>
        <fullName evidence="7">Response regulator</fullName>
    </submittedName>
</protein>
<dbReference type="SMART" id="SM00342">
    <property type="entry name" value="HTH_ARAC"/>
    <property type="match status" value="1"/>
</dbReference>
<dbReference type="PROSITE" id="PS01124">
    <property type="entry name" value="HTH_ARAC_FAMILY_2"/>
    <property type="match status" value="1"/>
</dbReference>
<keyword evidence="1" id="KW-0805">Transcription regulation</keyword>
<dbReference type="InterPro" id="IPR020449">
    <property type="entry name" value="Tscrpt_reg_AraC-type_HTH"/>
</dbReference>
<proteinExistence type="predicted"/>
<evidence type="ECO:0000256" key="2">
    <source>
        <dbReference type="ARBA" id="ARBA00023125"/>
    </source>
</evidence>
<keyword evidence="4" id="KW-0597">Phosphoprotein</keyword>
<evidence type="ECO:0000259" key="5">
    <source>
        <dbReference type="PROSITE" id="PS01124"/>
    </source>
</evidence>
<evidence type="ECO:0000256" key="4">
    <source>
        <dbReference type="PROSITE-ProRule" id="PRU00169"/>
    </source>
</evidence>
<dbReference type="RefSeq" id="WP_314796723.1">
    <property type="nucleotide sequence ID" value="NZ_CP130319.1"/>
</dbReference>
<keyword evidence="2" id="KW-0238">DNA-binding</keyword>
<dbReference type="AlphaFoldDB" id="A0AA96LLN7"/>
<organism evidence="7 8">
    <name type="scientific">Paenibacillus roseopurpureus</name>
    <dbReference type="NCBI Taxonomy" id="2918901"/>
    <lineage>
        <taxon>Bacteria</taxon>
        <taxon>Bacillati</taxon>
        <taxon>Bacillota</taxon>
        <taxon>Bacilli</taxon>
        <taxon>Bacillales</taxon>
        <taxon>Paenibacillaceae</taxon>
        <taxon>Paenibacillus</taxon>
    </lineage>
</organism>
<dbReference type="KEGG" id="proo:MJB10_17450"/>
<keyword evidence="8" id="KW-1185">Reference proteome</keyword>
<dbReference type="EMBL" id="CP130319">
    <property type="protein sequence ID" value="WNR42896.1"/>
    <property type="molecule type" value="Genomic_DNA"/>
</dbReference>
<reference evidence="7" key="1">
    <citation type="submission" date="2022-02" db="EMBL/GenBank/DDBJ databases">
        <title>Paenibacillus sp. MBLB1832 Whole Genome Shotgun Sequencing.</title>
        <authorList>
            <person name="Hwang C.Y."/>
            <person name="Cho E.-S."/>
            <person name="Seo M.-J."/>
        </authorList>
    </citation>
    <scope>NUCLEOTIDE SEQUENCE</scope>
    <source>
        <strain evidence="7">MBLB1832</strain>
    </source>
</reference>
<dbReference type="PROSITE" id="PS50110">
    <property type="entry name" value="RESPONSE_REGULATORY"/>
    <property type="match status" value="1"/>
</dbReference>
<dbReference type="InterPro" id="IPR009057">
    <property type="entry name" value="Homeodomain-like_sf"/>
</dbReference>
<dbReference type="InterPro" id="IPR018060">
    <property type="entry name" value="HTH_AraC"/>
</dbReference>
<dbReference type="Gene3D" id="1.10.10.60">
    <property type="entry name" value="Homeodomain-like"/>
    <property type="match status" value="2"/>
</dbReference>
<feature type="domain" description="Response regulatory" evidence="6">
    <location>
        <begin position="3"/>
        <end position="120"/>
    </location>
</feature>
<dbReference type="Pfam" id="PF00072">
    <property type="entry name" value="Response_reg"/>
    <property type="match status" value="1"/>
</dbReference>